<comment type="similarity">
    <text evidence="11 14">Belongs to the fluoride channel Fluc/FEX (TC 1.A.43) family.</text>
</comment>
<dbReference type="HAMAP" id="MF_00454">
    <property type="entry name" value="FluC"/>
    <property type="match status" value="1"/>
</dbReference>
<feature type="transmembrane region" description="Helical" evidence="14">
    <location>
        <begin position="64"/>
        <end position="83"/>
    </location>
</feature>
<evidence type="ECO:0000256" key="2">
    <source>
        <dbReference type="ARBA" id="ARBA00022448"/>
    </source>
</evidence>
<feature type="transmembrane region" description="Helical" evidence="14">
    <location>
        <begin position="36"/>
        <end position="58"/>
    </location>
</feature>
<dbReference type="RefSeq" id="WP_378132264.1">
    <property type="nucleotide sequence ID" value="NZ_JBHSMI010000020.1"/>
</dbReference>
<proteinExistence type="inferred from homology"/>
<accession>A0ABW0HTH8</accession>
<comment type="caution">
    <text evidence="15">The sequence shown here is derived from an EMBL/GenBank/DDBJ whole genome shotgun (WGS) entry which is preliminary data.</text>
</comment>
<comment type="activity regulation">
    <text evidence="14">Na(+) is not transported, but it plays an essential structural role and its presence is essential for fluoride channel function.</text>
</comment>
<feature type="binding site" evidence="14">
    <location>
        <position position="75"/>
    </location>
    <ligand>
        <name>Na(+)</name>
        <dbReference type="ChEBI" id="CHEBI:29101"/>
        <note>structural</note>
    </ligand>
</feature>
<evidence type="ECO:0000313" key="15">
    <source>
        <dbReference type="EMBL" id="MFC5403167.1"/>
    </source>
</evidence>
<organism evidence="15 16">
    <name type="scientific">Cohnella soli</name>
    <dbReference type="NCBI Taxonomy" id="425005"/>
    <lineage>
        <taxon>Bacteria</taxon>
        <taxon>Bacillati</taxon>
        <taxon>Bacillota</taxon>
        <taxon>Bacilli</taxon>
        <taxon>Bacillales</taxon>
        <taxon>Paenibacillaceae</taxon>
        <taxon>Cohnella</taxon>
    </lineage>
</organism>
<reference evidence="16" key="1">
    <citation type="journal article" date="2019" name="Int. J. Syst. Evol. Microbiol.">
        <title>The Global Catalogue of Microorganisms (GCM) 10K type strain sequencing project: providing services to taxonomists for standard genome sequencing and annotation.</title>
        <authorList>
            <consortium name="The Broad Institute Genomics Platform"/>
            <consortium name="The Broad Institute Genome Sequencing Center for Infectious Disease"/>
            <person name="Wu L."/>
            <person name="Ma J."/>
        </authorList>
    </citation>
    <scope>NUCLEOTIDE SEQUENCE [LARGE SCALE GENOMIC DNA]</scope>
    <source>
        <strain evidence="16">CGMCC 1.18575</strain>
    </source>
</reference>
<keyword evidence="2 14" id="KW-0813">Transport</keyword>
<keyword evidence="9 14" id="KW-0472">Membrane</keyword>
<keyword evidence="16" id="KW-1185">Reference proteome</keyword>
<name>A0ABW0HTH8_9BACL</name>
<evidence type="ECO:0000256" key="3">
    <source>
        <dbReference type="ARBA" id="ARBA00022475"/>
    </source>
</evidence>
<evidence type="ECO:0000256" key="7">
    <source>
        <dbReference type="ARBA" id="ARBA00023053"/>
    </source>
</evidence>
<sequence length="126" mass="13214">MSQFGIACLVGVGGAIGALARYGASRVVATKKKPGFYATLTVNLIGSFLMGLLIGWHVESDHAAVYAFVGTGVLGGLTTYSTLNVQKASMLRSGVRRMLFRYIAATYVLGFGLTALGVAIGDMMRT</sequence>
<dbReference type="InterPro" id="IPR003691">
    <property type="entry name" value="FluC"/>
</dbReference>
<comment type="catalytic activity">
    <reaction evidence="12">
        <text>fluoride(in) = fluoride(out)</text>
        <dbReference type="Rhea" id="RHEA:76159"/>
        <dbReference type="ChEBI" id="CHEBI:17051"/>
    </reaction>
    <physiologicalReaction direction="left-to-right" evidence="12">
        <dbReference type="Rhea" id="RHEA:76160"/>
    </physiologicalReaction>
</comment>
<dbReference type="PANTHER" id="PTHR28259">
    <property type="entry name" value="FLUORIDE EXPORT PROTEIN 1-RELATED"/>
    <property type="match status" value="1"/>
</dbReference>
<feature type="transmembrane region" description="Helical" evidence="14">
    <location>
        <begin position="6"/>
        <end position="24"/>
    </location>
</feature>
<evidence type="ECO:0000256" key="12">
    <source>
        <dbReference type="ARBA" id="ARBA00035585"/>
    </source>
</evidence>
<evidence type="ECO:0000256" key="14">
    <source>
        <dbReference type="HAMAP-Rule" id="MF_00454"/>
    </source>
</evidence>
<feature type="transmembrane region" description="Helical" evidence="14">
    <location>
        <begin position="99"/>
        <end position="120"/>
    </location>
</feature>
<evidence type="ECO:0000256" key="9">
    <source>
        <dbReference type="ARBA" id="ARBA00023136"/>
    </source>
</evidence>
<keyword evidence="8 14" id="KW-0406">Ion transport</keyword>
<evidence type="ECO:0000256" key="1">
    <source>
        <dbReference type="ARBA" id="ARBA00004651"/>
    </source>
</evidence>
<feature type="binding site" evidence="14">
    <location>
        <position position="78"/>
    </location>
    <ligand>
        <name>Na(+)</name>
        <dbReference type="ChEBI" id="CHEBI:29101"/>
        <note>structural</note>
    </ligand>
</feature>
<evidence type="ECO:0000256" key="8">
    <source>
        <dbReference type="ARBA" id="ARBA00023065"/>
    </source>
</evidence>
<evidence type="ECO:0000256" key="13">
    <source>
        <dbReference type="ARBA" id="ARBA00049940"/>
    </source>
</evidence>
<evidence type="ECO:0000256" key="6">
    <source>
        <dbReference type="ARBA" id="ARBA00022989"/>
    </source>
</evidence>
<dbReference type="EMBL" id="JBHSMI010000020">
    <property type="protein sequence ID" value="MFC5403167.1"/>
    <property type="molecule type" value="Genomic_DNA"/>
</dbReference>
<evidence type="ECO:0000256" key="5">
    <source>
        <dbReference type="ARBA" id="ARBA00022723"/>
    </source>
</evidence>
<comment type="function">
    <text evidence="13 14">Fluoride-specific ion channel. Important for reducing fluoride concentration in the cell, thus reducing its toxicity.</text>
</comment>
<protein>
    <recommendedName>
        <fullName evidence="14">Fluoride-specific ion channel FluC</fullName>
    </recommendedName>
</protein>
<evidence type="ECO:0000256" key="10">
    <source>
        <dbReference type="ARBA" id="ARBA00023303"/>
    </source>
</evidence>
<evidence type="ECO:0000256" key="11">
    <source>
        <dbReference type="ARBA" id="ARBA00035120"/>
    </source>
</evidence>
<dbReference type="PANTHER" id="PTHR28259:SF16">
    <property type="entry name" value="FLUORIDE-SPECIFIC ION CHANNEL FLUC 2"/>
    <property type="match status" value="1"/>
</dbReference>
<gene>
    <name evidence="14" type="primary">fluC</name>
    <name evidence="14" type="synonym">crcB</name>
    <name evidence="15" type="ORF">ACFPOF_10545</name>
</gene>
<keyword evidence="3 14" id="KW-1003">Cell membrane</keyword>
<keyword evidence="10 14" id="KW-0407">Ion channel</keyword>
<keyword evidence="6 14" id="KW-1133">Transmembrane helix</keyword>
<dbReference type="Pfam" id="PF02537">
    <property type="entry name" value="CRCB"/>
    <property type="match status" value="1"/>
</dbReference>
<keyword evidence="4 14" id="KW-0812">Transmembrane</keyword>
<evidence type="ECO:0000313" key="16">
    <source>
        <dbReference type="Proteomes" id="UP001596113"/>
    </source>
</evidence>
<keyword evidence="7 14" id="KW-0915">Sodium</keyword>
<dbReference type="Proteomes" id="UP001596113">
    <property type="component" value="Unassembled WGS sequence"/>
</dbReference>
<keyword evidence="5 14" id="KW-0479">Metal-binding</keyword>
<comment type="subcellular location">
    <subcellularLocation>
        <location evidence="1 14">Cell membrane</location>
        <topology evidence="1 14">Multi-pass membrane protein</topology>
    </subcellularLocation>
</comment>
<evidence type="ECO:0000256" key="4">
    <source>
        <dbReference type="ARBA" id="ARBA00022692"/>
    </source>
</evidence>